<dbReference type="Gene3D" id="3.30.470.20">
    <property type="entry name" value="ATP-grasp fold, B domain"/>
    <property type="match status" value="1"/>
</dbReference>
<reference evidence="8 9" key="1">
    <citation type="journal article" date="2008" name="Nature">
        <title>The genome of the choanoflagellate Monosiga brevicollis and the origin of metazoans.</title>
        <authorList>
            <consortium name="JGI Sequencing"/>
            <person name="King N."/>
            <person name="Westbrook M.J."/>
            <person name="Young S.L."/>
            <person name="Kuo A."/>
            <person name="Abedin M."/>
            <person name="Chapman J."/>
            <person name="Fairclough S."/>
            <person name="Hellsten U."/>
            <person name="Isogai Y."/>
            <person name="Letunic I."/>
            <person name="Marr M."/>
            <person name="Pincus D."/>
            <person name="Putnam N."/>
            <person name="Rokas A."/>
            <person name="Wright K.J."/>
            <person name="Zuzow R."/>
            <person name="Dirks W."/>
            <person name="Good M."/>
            <person name="Goodstein D."/>
            <person name="Lemons D."/>
            <person name="Li W."/>
            <person name="Lyons J.B."/>
            <person name="Morris A."/>
            <person name="Nichols S."/>
            <person name="Richter D.J."/>
            <person name="Salamov A."/>
            <person name="Bork P."/>
            <person name="Lim W.A."/>
            <person name="Manning G."/>
            <person name="Miller W.T."/>
            <person name="McGinnis W."/>
            <person name="Shapiro H."/>
            <person name="Tjian R."/>
            <person name="Grigoriev I.V."/>
            <person name="Rokhsar D."/>
        </authorList>
    </citation>
    <scope>NUCLEOTIDE SEQUENCE [LARGE SCALE GENOMIC DNA]</scope>
    <source>
        <strain evidence="9">MX1 / ATCC 50154</strain>
    </source>
</reference>
<dbReference type="KEGG" id="mbr:MONBRDRAFT_4775"/>
<feature type="region of interest" description="Disordered" evidence="6">
    <location>
        <begin position="576"/>
        <end position="661"/>
    </location>
</feature>
<dbReference type="GeneID" id="5887493"/>
<dbReference type="InterPro" id="IPR004344">
    <property type="entry name" value="TTL/TTLL_fam"/>
</dbReference>
<proteinExistence type="predicted"/>
<dbReference type="GO" id="GO:0005524">
    <property type="term" value="F:ATP binding"/>
    <property type="evidence" value="ECO:0007669"/>
    <property type="project" value="UniProtKB-KW"/>
</dbReference>
<protein>
    <recommendedName>
        <fullName evidence="7">Attractin/MKLN-like beta-propeller domain-containing protein</fullName>
    </recommendedName>
</protein>
<dbReference type="eggNOG" id="KOG2157">
    <property type="taxonomic scope" value="Eukaryota"/>
</dbReference>
<organism evidence="8 9">
    <name type="scientific">Monosiga brevicollis</name>
    <name type="common">Choanoflagellate</name>
    <dbReference type="NCBI Taxonomy" id="81824"/>
    <lineage>
        <taxon>Eukaryota</taxon>
        <taxon>Choanoflagellata</taxon>
        <taxon>Craspedida</taxon>
        <taxon>Salpingoecidae</taxon>
        <taxon>Monosiga</taxon>
    </lineage>
</organism>
<evidence type="ECO:0000256" key="2">
    <source>
        <dbReference type="ARBA" id="ARBA00022598"/>
    </source>
</evidence>
<dbReference type="PROSITE" id="PS51221">
    <property type="entry name" value="TTL"/>
    <property type="match status" value="1"/>
</dbReference>
<feature type="compositionally biased region" description="Basic residues" evidence="6">
    <location>
        <begin position="316"/>
        <end position="327"/>
    </location>
</feature>
<dbReference type="InParanoid" id="A9UNW5"/>
<feature type="compositionally biased region" description="Polar residues" evidence="6">
    <location>
        <begin position="333"/>
        <end position="346"/>
    </location>
</feature>
<feature type="compositionally biased region" description="Polar residues" evidence="6">
    <location>
        <begin position="642"/>
        <end position="652"/>
    </location>
</feature>
<keyword evidence="1" id="KW-0880">Kelch repeat</keyword>
<feature type="compositionally biased region" description="Basic and acidic residues" evidence="6">
    <location>
        <begin position="622"/>
        <end position="641"/>
    </location>
</feature>
<dbReference type="InterPro" id="IPR015915">
    <property type="entry name" value="Kelch-typ_b-propeller"/>
</dbReference>
<evidence type="ECO:0000256" key="1">
    <source>
        <dbReference type="ARBA" id="ARBA00022441"/>
    </source>
</evidence>
<name>A9UNW5_MONBE</name>
<gene>
    <name evidence="8" type="ORF">MONBRDRAFT_4775</name>
</gene>
<dbReference type="Gene3D" id="2.120.10.80">
    <property type="entry name" value="Kelch-type beta propeller"/>
    <property type="match status" value="1"/>
</dbReference>
<evidence type="ECO:0000259" key="7">
    <source>
        <dbReference type="Pfam" id="PF24981"/>
    </source>
</evidence>
<dbReference type="EMBL" id="CH991543">
    <property type="protein sequence ID" value="EDQ92316.1"/>
    <property type="molecule type" value="Genomic_DNA"/>
</dbReference>
<dbReference type="InterPro" id="IPR056737">
    <property type="entry name" value="Beta-prop_ATRN-MKLN-like"/>
</dbReference>
<dbReference type="InterPro" id="IPR006652">
    <property type="entry name" value="Kelch_1"/>
</dbReference>
<dbReference type="Pfam" id="PF24981">
    <property type="entry name" value="Beta-prop_ATRN-LZTR1"/>
    <property type="match status" value="1"/>
</dbReference>
<dbReference type="eggNOG" id="KOG4441">
    <property type="taxonomic scope" value="Eukaryota"/>
</dbReference>
<dbReference type="GO" id="GO:0036064">
    <property type="term" value="C:ciliary basal body"/>
    <property type="evidence" value="ECO:0000318"/>
    <property type="project" value="GO_Central"/>
</dbReference>
<feature type="compositionally biased region" description="Basic and acidic residues" evidence="6">
    <location>
        <begin position="274"/>
        <end position="295"/>
    </location>
</feature>
<dbReference type="GO" id="GO:0000226">
    <property type="term" value="P:microtubule cytoskeleton organization"/>
    <property type="evidence" value="ECO:0000318"/>
    <property type="project" value="GO_Central"/>
</dbReference>
<keyword evidence="5" id="KW-0067">ATP-binding</keyword>
<keyword evidence="9" id="KW-1185">Reference proteome</keyword>
<evidence type="ECO:0000256" key="3">
    <source>
        <dbReference type="ARBA" id="ARBA00022737"/>
    </source>
</evidence>
<evidence type="ECO:0000313" key="9">
    <source>
        <dbReference type="Proteomes" id="UP000001357"/>
    </source>
</evidence>
<accession>A9UNW5</accession>
<feature type="compositionally biased region" description="Low complexity" evidence="6">
    <location>
        <begin position="439"/>
        <end position="450"/>
    </location>
</feature>
<dbReference type="SUPFAM" id="SSF117281">
    <property type="entry name" value="Kelch motif"/>
    <property type="match status" value="1"/>
</dbReference>
<feature type="domain" description="Attractin/MKLN-like beta-propeller" evidence="7">
    <location>
        <begin position="726"/>
        <end position="977"/>
    </location>
</feature>
<dbReference type="Pfam" id="PF03133">
    <property type="entry name" value="TTL"/>
    <property type="match status" value="1"/>
</dbReference>
<keyword evidence="4" id="KW-0547">Nucleotide-binding</keyword>
<evidence type="ECO:0000313" key="8">
    <source>
        <dbReference type="EMBL" id="EDQ92316.1"/>
    </source>
</evidence>
<dbReference type="GO" id="GO:0070740">
    <property type="term" value="F:tubulin-glutamic acid ligase activity"/>
    <property type="evidence" value="ECO:0000318"/>
    <property type="project" value="GO_Central"/>
</dbReference>
<dbReference type="Proteomes" id="UP000001357">
    <property type="component" value="Unassembled WGS sequence"/>
</dbReference>
<keyword evidence="3" id="KW-0677">Repeat</keyword>
<evidence type="ECO:0000256" key="5">
    <source>
        <dbReference type="ARBA" id="ARBA00022840"/>
    </source>
</evidence>
<evidence type="ECO:0000256" key="6">
    <source>
        <dbReference type="SAM" id="MobiDB-lite"/>
    </source>
</evidence>
<dbReference type="STRING" id="81824.A9UNW5"/>
<keyword evidence="2" id="KW-0436">Ligase</keyword>
<evidence type="ECO:0000256" key="4">
    <source>
        <dbReference type="ARBA" id="ARBA00022741"/>
    </source>
</evidence>
<dbReference type="PANTHER" id="PTHR12241:SF118">
    <property type="entry name" value="TUBULIN POLYGLUTAMYLASE TTLL2-RELATED"/>
    <property type="match status" value="1"/>
</dbReference>
<sequence length="1389" mass="151288">MPHLCPAGNTSLTSSFNSSMPFSAMYEPYRVLVPISIWTTMFSLFFHSTICPPPHHPHIDCTLVADLALEQTQLDLKHNGAELHIPCPPDTCALFIELLYGVLDLESLSIGQRLALLRCAHLLPSLGLVQLVLPAIQNALQLDICRLVWLTAVNLHSTPLQDAVQNYLLRQLADPTPAALAAAAAMPITFLEAWIPHLPHDTLARLATLVARRQPPPTTEALLRLLHPLSPGATTPTLRSSLDTALCEVFGPEHVHVAYLRDKSAASSQTGSDVARKEHREPAQSDRFEADETDGHASFLSETDGASEVSSTPGHRAPRRRMRRTTSRRQLPMTPSSIAGVSPSSAHTRRLPSRTAVSSDTQGVRELSGGTATPSVVPPATVRTFHIGVQVNLLPAPAVEAAVLASCRGHGETLELIDPVLHWGTMAAAAASPVFPASPAPDAGHITPATPSIPAPPEYDRDVPPDTPSNAWMQQVDDVPPPSPWAKRRGPLRLFSAEADATMISDAESQVPPEEEPFQNVMAGLPSPTALGRSLSRFSDDVTHVEWTRLHSRPPSTLPADMDADADPEAAMLDEASNMKSKQEDSSPPPPFGKDVRDARTTTTGLLAPEQEAPTNAGSRHAPFERIAEEAEARSSDEHVLSRTTSICSASTGEGERRTKLSAKRIRRLSTNSLEKENIDGEFSPSIPVSTIQPTGYSEPIIAAETASEPEPTGPTADKPVPSLVVLGGDGMHGIARSVQYYHNGSQAWVHLPETTQARLRSACAVVENRIYVFGGDHAHGTAEMLDPLVHQEWQPIAPSKFCVAGSAASVVGGQVYLLGGVSPEQRVLDWAARYDPIANTWHACAPLPSPVCMHGQTVIADRYIVVVGGVDGDRKASRGAAVYDTHRDSWHPLPQLLTPRSRCQAVTLSGIVYVLGGLSASAAALNAVETLPTRTILACISSLRDHKWRLGNPMLQARYNFAAVTIFDRIAILGGSSPAIDLHDADAVLLYDPKLLFRSPVMSRYTHCCVVAREQADLWGYQNLNVARNLQLGTKQAVRRASRMRTKASLGRSLMSTLGVRSKLAAGVIMLPANQPLLKSVMAEVEAFERDFGVVNMPSGASTVYAIICSCERASGVNVMLAKVVPQLGNWRLYDEKTDGQDGWNLYWRSNSFVSYMITRKDLLCRAMRKMRKVYGAAYNFAPESFVLPTDLSKLEARMAEDPSQLSRGRGIYLFRTRDRLQYDQNSVVQSYIDRPLLIKGFKFDLRIYVHVTSFSPLTVYLYRKGLARFGTAKYSAENIENVCAHLTNTSINKLTPNMSSELPDMGAGCKSEGFDDRNIWRRIGNLAVLSIMALIEECPANPGCRELFGFDVLIDEALKLHLIEVNFGPALALDSDQDRDAKIPLIR</sequence>
<dbReference type="PANTHER" id="PTHR12241">
    <property type="entry name" value="TUBULIN POLYGLUTAMYLASE"/>
    <property type="match status" value="1"/>
</dbReference>
<dbReference type="RefSeq" id="XP_001742078.1">
    <property type="nucleotide sequence ID" value="XM_001742026.1"/>
</dbReference>
<feature type="region of interest" description="Disordered" evidence="6">
    <location>
        <begin position="264"/>
        <end position="375"/>
    </location>
</feature>
<dbReference type="SUPFAM" id="SSF56059">
    <property type="entry name" value="Glutathione synthetase ATP-binding domain-like"/>
    <property type="match status" value="1"/>
</dbReference>
<dbReference type="SMART" id="SM00612">
    <property type="entry name" value="Kelch"/>
    <property type="match status" value="5"/>
</dbReference>
<feature type="region of interest" description="Disordered" evidence="6">
    <location>
        <begin position="439"/>
        <end position="459"/>
    </location>
</feature>
<dbReference type="GO" id="GO:0015631">
    <property type="term" value="F:tubulin binding"/>
    <property type="evidence" value="ECO:0000318"/>
    <property type="project" value="GO_Central"/>
</dbReference>